<dbReference type="GO" id="GO:0003677">
    <property type="term" value="F:DNA binding"/>
    <property type="evidence" value="ECO:0007669"/>
    <property type="project" value="UniProtKB-UniRule"/>
</dbReference>
<keyword evidence="9" id="KW-0862">Zinc</keyword>
<keyword evidence="9" id="KW-0460">Magnesium</keyword>
<comment type="subcellular location">
    <subcellularLocation>
        <location evidence="9">Plastid</location>
        <location evidence="9">Chloroplast</location>
    </subcellularLocation>
</comment>
<dbReference type="Gene3D" id="1.10.274.100">
    <property type="entry name" value="RNA polymerase Rpb1, domain 3"/>
    <property type="match status" value="1"/>
</dbReference>
<dbReference type="InterPro" id="IPR007066">
    <property type="entry name" value="RNA_pol_Rpb1_3"/>
</dbReference>
<dbReference type="GeneID" id="36952118"/>
<dbReference type="GO" id="GO:0000428">
    <property type="term" value="C:DNA-directed RNA polymerase complex"/>
    <property type="evidence" value="ECO:0007669"/>
    <property type="project" value="UniProtKB-KW"/>
</dbReference>
<dbReference type="InterPro" id="IPR034678">
    <property type="entry name" value="RNApol_RpoC1"/>
</dbReference>
<evidence type="ECO:0000313" key="12">
    <source>
        <dbReference type="EMBL" id="AWI68952.1"/>
    </source>
</evidence>
<evidence type="ECO:0000256" key="7">
    <source>
        <dbReference type="ARBA" id="ARBA00023163"/>
    </source>
</evidence>
<dbReference type="PANTHER" id="PTHR19376">
    <property type="entry name" value="DNA-DIRECTED RNA POLYMERASE"/>
    <property type="match status" value="1"/>
</dbReference>
<dbReference type="GO" id="GO:0009507">
    <property type="term" value="C:chloroplast"/>
    <property type="evidence" value="ECO:0007669"/>
    <property type="project" value="UniProtKB-SubCell"/>
</dbReference>
<dbReference type="EMBL" id="MF276986">
    <property type="protein sequence ID" value="AWI68952.1"/>
    <property type="molecule type" value="Genomic_DNA"/>
</dbReference>
<dbReference type="Pfam" id="PF04997">
    <property type="entry name" value="RNA_pol_Rpb1_1"/>
    <property type="match status" value="2"/>
</dbReference>
<keyword evidence="5 9" id="KW-0808">Transferase</keyword>
<dbReference type="EC" id="2.7.7.6" evidence="9"/>
<feature type="binding site" evidence="9">
    <location>
        <position position="1345"/>
    </location>
    <ligand>
        <name>Mg(2+)</name>
        <dbReference type="ChEBI" id="CHEBI:18420"/>
    </ligand>
</feature>
<dbReference type="HAMAP" id="MF_01323">
    <property type="entry name" value="RNApol_bact_RpoC1"/>
    <property type="match status" value="1"/>
</dbReference>
<evidence type="ECO:0000259" key="11">
    <source>
        <dbReference type="SMART" id="SM00663"/>
    </source>
</evidence>
<dbReference type="InterPro" id="IPR000722">
    <property type="entry name" value="RNA_pol_asu"/>
</dbReference>
<name>A0A2U8GJT9_9CHLO</name>
<keyword evidence="3 9" id="KW-0240">DNA-directed RNA polymerase</keyword>
<gene>
    <name evidence="9 12" type="primary">rpoC1</name>
</gene>
<dbReference type="InterPro" id="IPR006592">
    <property type="entry name" value="RNA_pol_N"/>
</dbReference>
<dbReference type="Pfam" id="PF00623">
    <property type="entry name" value="RNA_pol_Rpb1_2"/>
    <property type="match status" value="2"/>
</dbReference>
<dbReference type="GO" id="GO:0008270">
    <property type="term" value="F:zinc ion binding"/>
    <property type="evidence" value="ECO:0007669"/>
    <property type="project" value="UniProtKB-UniRule"/>
</dbReference>
<comment type="cofactor">
    <cofactor evidence="9">
        <name>Zn(2+)</name>
        <dbReference type="ChEBI" id="CHEBI:29105"/>
    </cofactor>
    <text evidence="9">Binds 1 Zn(2+) ion per subunit.</text>
</comment>
<keyword evidence="4 12" id="KW-0934">Plastid</keyword>
<evidence type="ECO:0000256" key="4">
    <source>
        <dbReference type="ARBA" id="ARBA00022640"/>
    </source>
</evidence>
<evidence type="ECO:0000256" key="8">
    <source>
        <dbReference type="ARBA" id="ARBA00048552"/>
    </source>
</evidence>
<proteinExistence type="inferred from homology"/>
<feature type="binding site" evidence="9">
    <location>
        <position position="1347"/>
    </location>
    <ligand>
        <name>Mg(2+)</name>
        <dbReference type="ChEBI" id="CHEBI:18420"/>
    </ligand>
</feature>
<keyword evidence="6 9" id="KW-0548">Nucleotidyltransferase</keyword>
<comment type="function">
    <text evidence="1 9 10">DNA-dependent RNA polymerase catalyzes the transcription of DNA into RNA using the four ribonucleoside triphosphates as substrates.</text>
</comment>
<dbReference type="PANTHER" id="PTHR19376:SF54">
    <property type="entry name" value="DNA-DIRECTED RNA POLYMERASE SUBUNIT BETA"/>
    <property type="match status" value="1"/>
</dbReference>
<comment type="similarity">
    <text evidence="2 9">Belongs to the RNA polymerase beta' chain family. RpoC1 subfamily.</text>
</comment>
<evidence type="ECO:0000256" key="9">
    <source>
        <dbReference type="HAMAP-Rule" id="MF_01323"/>
    </source>
</evidence>
<dbReference type="Gene3D" id="1.10.40.90">
    <property type="match status" value="1"/>
</dbReference>
<dbReference type="InterPro" id="IPR007080">
    <property type="entry name" value="RNA_pol_Rpb1_1"/>
</dbReference>
<organism evidence="12">
    <name type="scientific">Stauridium tetras</name>
    <dbReference type="NCBI Taxonomy" id="271398"/>
    <lineage>
        <taxon>Eukaryota</taxon>
        <taxon>Viridiplantae</taxon>
        <taxon>Chlorophyta</taxon>
        <taxon>core chlorophytes</taxon>
        <taxon>Chlorophyceae</taxon>
        <taxon>CS clade</taxon>
        <taxon>Sphaeropleales</taxon>
        <taxon>Hydrodictyaceae</taxon>
        <taxon>Stauridium</taxon>
    </lineage>
</organism>
<dbReference type="SUPFAM" id="SSF64484">
    <property type="entry name" value="beta and beta-prime subunits of DNA dependent RNA-polymerase"/>
    <property type="match status" value="2"/>
</dbReference>
<evidence type="ECO:0000256" key="6">
    <source>
        <dbReference type="ARBA" id="ARBA00022695"/>
    </source>
</evidence>
<keyword evidence="7 9" id="KW-0804">Transcription</keyword>
<dbReference type="GO" id="GO:0000287">
    <property type="term" value="F:magnesium ion binding"/>
    <property type="evidence" value="ECO:0007669"/>
    <property type="project" value="UniProtKB-UniRule"/>
</dbReference>
<comment type="subunit">
    <text evidence="9">In plastids the minimal PEP RNA polymerase catalytic core is composed of four subunits: alpha, beta, beta', and beta''. When a (nuclear-encoded) sigma factor is associated with the core the holoenzyme is formed, which can initiate transcription.</text>
</comment>
<comment type="catalytic activity">
    <reaction evidence="8 9 10">
        <text>RNA(n) + a ribonucleoside 5'-triphosphate = RNA(n+1) + diphosphate</text>
        <dbReference type="Rhea" id="RHEA:21248"/>
        <dbReference type="Rhea" id="RHEA-COMP:14527"/>
        <dbReference type="Rhea" id="RHEA-COMP:17342"/>
        <dbReference type="ChEBI" id="CHEBI:33019"/>
        <dbReference type="ChEBI" id="CHEBI:61557"/>
        <dbReference type="ChEBI" id="CHEBI:140395"/>
        <dbReference type="EC" id="2.7.7.6"/>
    </reaction>
</comment>
<dbReference type="Gene3D" id="4.10.860.120">
    <property type="entry name" value="RNA polymerase II, clamp domain"/>
    <property type="match status" value="1"/>
</dbReference>
<feature type="binding site" evidence="9">
    <location>
        <position position="271"/>
    </location>
    <ligand>
        <name>Zn(2+)</name>
        <dbReference type="ChEBI" id="CHEBI:29105"/>
    </ligand>
</feature>
<comment type="cofactor">
    <cofactor evidence="9">
        <name>Mg(2+)</name>
        <dbReference type="ChEBI" id="CHEBI:18420"/>
    </cofactor>
    <text evidence="9">Binds 1 Mg(2+) ion per subunit.</text>
</comment>
<keyword evidence="9" id="KW-0479">Metal-binding</keyword>
<dbReference type="InterPro" id="IPR044893">
    <property type="entry name" value="RNA_pol_Rpb1_clamp_domain"/>
</dbReference>
<protein>
    <recommendedName>
        <fullName evidence="9">DNA-directed RNA polymerase subunit beta'</fullName>
        <ecNumber evidence="9">2.7.7.6</ecNumber>
    </recommendedName>
    <alternativeName>
        <fullName evidence="9">PEP</fullName>
    </alternativeName>
    <alternativeName>
        <fullName evidence="9">Plastid-encoded RNA polymerase subunit beta'</fullName>
        <shortName evidence="9">RNA polymerase subunit beta'</shortName>
    </alternativeName>
</protein>
<evidence type="ECO:0000256" key="10">
    <source>
        <dbReference type="RuleBase" id="RU004279"/>
    </source>
</evidence>
<dbReference type="SMART" id="SM00663">
    <property type="entry name" value="RPOLA_N"/>
    <property type="match status" value="1"/>
</dbReference>
<dbReference type="GO" id="GO:0006351">
    <property type="term" value="P:DNA-templated transcription"/>
    <property type="evidence" value="ECO:0007669"/>
    <property type="project" value="UniProtKB-UniRule"/>
</dbReference>
<dbReference type="InterPro" id="IPR042102">
    <property type="entry name" value="RNA_pol_Rpb1_3_sf"/>
</dbReference>
<dbReference type="GO" id="GO:0003899">
    <property type="term" value="F:DNA-directed RNA polymerase activity"/>
    <property type="evidence" value="ECO:0007669"/>
    <property type="project" value="UniProtKB-UniRule"/>
</dbReference>
<feature type="binding site" evidence="9">
    <location>
        <position position="1349"/>
    </location>
    <ligand>
        <name>Mg(2+)</name>
        <dbReference type="ChEBI" id="CHEBI:18420"/>
    </ligand>
</feature>
<evidence type="ECO:0000256" key="1">
    <source>
        <dbReference type="ARBA" id="ARBA00004026"/>
    </source>
</evidence>
<feature type="binding site" evidence="9">
    <location>
        <position position="244"/>
    </location>
    <ligand>
        <name>Zn(2+)</name>
        <dbReference type="ChEBI" id="CHEBI:29105"/>
    </ligand>
</feature>
<dbReference type="Gene3D" id="2.40.40.20">
    <property type="match status" value="1"/>
</dbReference>
<sequence>MIPYLMFIKQNPLVLEKKMNKNTSKLAILFYKKKINTGLITNPFLMPIKQNSCFREKTVFCFSGQNQKNIDSESLKLKKLILESKITNVSDLNFLKKSNRFQFLLKNNVTNKWVNWINNPNSKTFEIKKKNSNKILKQIPNQNQIKANPSNFVYTKNLINNKEFKLKNIYKSGYSKIHELKLVSIEIASAEKMKRWAEKILPNGKIFGEVTNANTLHYKTFRPHKGGLFCERIFGPLKDFECACGIRSKPIEFESYINENEQRERFFCMNCDVEYTWSVIRRYQLGYIKLISPVSHIWFLKANPSYLSLLLDLRRSHLESIVYCTEPITLENLWKSSQTLGLDTSPSVLYSIWQKLLEEEKLIKKQNKKILKNKNYTIIQTEDQKRSHFKNIYKNEKDIFNTPSNFLDNYLKNQRKEKKPISFLKRKILLKNQSSLFEKFYFQTLKSFSKETFFQILFLSKKTFFFSLNILFLENFQNKIERKNLKKNLKIRSNLYEKEILKFKEDFLSLAQSFFKIYFSTFYIKNIKNKKFNNLIQLLCEFFIFYFLEIQLSLYNKMNLNNNFLNEKLDMIRTQNFKNTLPIYKTNKYLHLKKIQKKNNQMLKIYSKIKKGINNIDSFLYYSGICLEKKQVKLNAFFQEEKTLFYFSKIIKKNKISNQTLENISSNNVFGNLLNSIGIYKIDHRFQLNNIQSKNLLKSSIDFDFFFQKKNRKNLLNCLYLFYAFLKKEAISINKFSEFESKQDENNIKLKKIYFSSFVFTMFYIKNQKLKFSEITEFNNIINSVLKISKKNQSKLKNQFKNLTQQNFQFHLNDDSLKMNKLEKSISFAPRGSEKSSIRSFATSLRERESEEKISFFNNKLTQKKSFSKFNKKKSLHLRKKLVFLQKQKSSQNFLFKENFFNNQINKKLEYNDDLEFSFQTKILKNDLYTISYNHLWPLNAAWKSFFYYNSAPKDFEDIPLYYLSSQILDSRRKGNFYTQSKNSTFGDFNSSYTSHSMMDSISIEKTDFLNNEDSKFKEKSEFNIRTTEFLSKIQSPLAGASIVKKLLSEYTPYELKKMVKQHQVLLPKLNNNIRQLKEKAIKKIDFVKIQKLLTKRDHIIRRLKLLRKFSRKNVDPTSMILSVLPVLPPDLRPILKLQNQIAASDLNRLYQRIIYRNERLKKFLKDPSTSQSFEMKYAQRLLQEAVDNLIQNGKGNVKPETNSRGQALKSLSEILKGKQGRFRQYLLGKRVDYSGRSVIVVGPKLKLYECGLPKEMAIELFLPFLMKRILHYKMARTVIGAKNFLFSNKTYCINLLNEIMRNHPILLNRAPTLHRLGIQAFQPKLVEGRAILLHPLVCPAFNADFDGDQMAVHLPITVEARAEAWTLLFSRNHLISAATGDPIVLPSQDMVLGCYYLTSEKKILSKQRNNSLTSLKKNEYPFPSKMDGNSSTKDFFCISNLFNFEKVLNAYQLGKISVQSIVWIKWTGKIQFANEPLTMREMRLNCYGIRDKIQSKSYKRINKEEVLLTQYIRTTPGRILINSIAQKCMFL</sequence>
<dbReference type="Pfam" id="PF04983">
    <property type="entry name" value="RNA_pol_Rpb1_3"/>
    <property type="match status" value="1"/>
</dbReference>
<evidence type="ECO:0000256" key="5">
    <source>
        <dbReference type="ARBA" id="ARBA00022679"/>
    </source>
</evidence>
<reference evidence="12" key="1">
    <citation type="journal article" date="2018" name="Am. J. Bot.">
        <title>Organellar phylogenomics inform systematics in the green algal family Hydrodictyaceae (Chlorophyceae) and provide clues to the complex evolutionary history of plastid genomes in the green algal tree of life.</title>
        <authorList>
            <person name="McManus H.A."/>
            <person name="Fucikova K."/>
            <person name="Lewis P.O."/>
            <person name="Lewis L.A."/>
            <person name="Karol K.G."/>
        </authorList>
    </citation>
    <scope>NUCLEOTIDE SEQUENCE</scope>
</reference>
<dbReference type="InterPro" id="IPR045867">
    <property type="entry name" value="DNA-dir_RpoC_beta_prime"/>
</dbReference>
<feature type="binding site" evidence="9">
    <location>
        <position position="242"/>
    </location>
    <ligand>
        <name>Zn(2+)</name>
        <dbReference type="ChEBI" id="CHEBI:29105"/>
    </ligand>
</feature>
<geneLocation type="chloroplast" evidence="12"/>
<feature type="binding site" evidence="9">
    <location>
        <position position="268"/>
    </location>
    <ligand>
        <name>Zn(2+)</name>
        <dbReference type="ChEBI" id="CHEBI:29105"/>
    </ligand>
</feature>
<dbReference type="RefSeq" id="YP_009492345.1">
    <property type="nucleotide sequence ID" value="NC_037923.1"/>
</dbReference>
<evidence type="ECO:0000256" key="2">
    <source>
        <dbReference type="ARBA" id="ARBA00007207"/>
    </source>
</evidence>
<accession>A0A2U8GJT9</accession>
<feature type="domain" description="RNA polymerase N-terminal" evidence="11">
    <location>
        <begin position="1118"/>
        <end position="1399"/>
    </location>
</feature>
<keyword evidence="12" id="KW-0150">Chloroplast</keyword>
<evidence type="ECO:0000256" key="3">
    <source>
        <dbReference type="ARBA" id="ARBA00022478"/>
    </source>
</evidence>